<protein>
    <submittedName>
        <fullName evidence="1">DUF1428 domain-containing protein</fullName>
    </submittedName>
</protein>
<proteinExistence type="predicted"/>
<dbReference type="Proteomes" id="UP000824280">
    <property type="component" value="Chromosome"/>
</dbReference>
<dbReference type="SUPFAM" id="SSF54909">
    <property type="entry name" value="Dimeric alpha+beta barrel"/>
    <property type="match status" value="1"/>
</dbReference>
<sequence length="118" mass="13308">MYIQGFLVPVLPGKKDAYVKMANEVGEMFARYGALEIVEAFEEDVPNGESTDFRKAVKAEEGEKIVFSWVIWPDKKTCDEAAEKMMDDESMSPPEDMPFAGKRLVYGGFSPIYTHGRD</sequence>
<dbReference type="PIRSF" id="PIRSF007028">
    <property type="entry name" value="UCP007028"/>
    <property type="match status" value="1"/>
</dbReference>
<organism evidence="1 2">
    <name type="scientific">Qipengyuania psychrotolerans</name>
    <dbReference type="NCBI Taxonomy" id="2867238"/>
    <lineage>
        <taxon>Bacteria</taxon>
        <taxon>Pseudomonadati</taxon>
        <taxon>Pseudomonadota</taxon>
        <taxon>Alphaproteobacteria</taxon>
        <taxon>Sphingomonadales</taxon>
        <taxon>Erythrobacteraceae</taxon>
        <taxon>Qipengyuania</taxon>
    </lineage>
</organism>
<dbReference type="InterPro" id="IPR009874">
    <property type="entry name" value="DUF1428"/>
</dbReference>
<gene>
    <name evidence="1" type="ORF">K3166_03590</name>
</gene>
<dbReference type="EMBL" id="CP081297">
    <property type="protein sequence ID" value="QZD87793.1"/>
    <property type="molecule type" value="Genomic_DNA"/>
</dbReference>
<keyword evidence="2" id="KW-1185">Reference proteome</keyword>
<evidence type="ECO:0000313" key="2">
    <source>
        <dbReference type="Proteomes" id="UP000824280"/>
    </source>
</evidence>
<accession>A0ABX8ZJA2</accession>
<dbReference type="InterPro" id="IPR011008">
    <property type="entry name" value="Dimeric_a/b-barrel"/>
</dbReference>
<evidence type="ECO:0000313" key="1">
    <source>
        <dbReference type="EMBL" id="QZD87793.1"/>
    </source>
</evidence>
<dbReference type="RefSeq" id="WP_221423328.1">
    <property type="nucleotide sequence ID" value="NZ_CP081297.1"/>
</dbReference>
<dbReference type="Gene3D" id="3.30.70.100">
    <property type="match status" value="1"/>
</dbReference>
<reference evidence="1 2" key="1">
    <citation type="submission" date="2021-08" db="EMBL/GenBank/DDBJ databases">
        <title>Comparative Genomics Analysis of the Genus Qipengyuania Reveals Extensive Genetic Diversity and Metabolic Versatility, Including the Description of Fifteen Novel Species.</title>
        <authorList>
            <person name="Liu Y."/>
        </authorList>
    </citation>
    <scope>NUCLEOTIDE SEQUENCE [LARGE SCALE GENOMIC DNA]</scope>
    <source>
        <strain evidence="1 2">1XM2-8</strain>
    </source>
</reference>
<name>A0ABX8ZJA2_9SPHN</name>
<dbReference type="Pfam" id="PF07237">
    <property type="entry name" value="DUF1428"/>
    <property type="match status" value="1"/>
</dbReference>